<evidence type="ECO:0000313" key="2">
    <source>
        <dbReference type="Proteomes" id="UP000000602"/>
    </source>
</evidence>
<evidence type="ECO:0000313" key="1">
    <source>
        <dbReference type="EMBL" id="CAG36849.1"/>
    </source>
</evidence>
<dbReference type="AlphaFoldDB" id="Q6ALC6"/>
<dbReference type="KEGG" id="dps:DP2120"/>
<name>Q6ALC6_DESPS</name>
<gene>
    <name evidence="1" type="ordered locus">DP2120</name>
</gene>
<organism evidence="1 2">
    <name type="scientific">Desulfotalea psychrophila (strain LSv54 / DSM 12343)</name>
    <dbReference type="NCBI Taxonomy" id="177439"/>
    <lineage>
        <taxon>Bacteria</taxon>
        <taxon>Pseudomonadati</taxon>
        <taxon>Thermodesulfobacteriota</taxon>
        <taxon>Desulfobulbia</taxon>
        <taxon>Desulfobulbales</taxon>
        <taxon>Desulfocapsaceae</taxon>
        <taxon>Desulfotalea</taxon>
    </lineage>
</organism>
<sequence length="109" mass="12551">MPFFKRVNFLNTNYLKILAGLHGGNATAIRDLPEGYKPEDWCHSKYLYQSHGLDLGSVNCSKCHLMRKHKLAWPKEAFFSIQYKHHQLCAFHRESGFNSGTILRVVTAN</sequence>
<dbReference type="HOGENOM" id="CLU_2179613_0_0_7"/>
<reference evidence="2" key="1">
    <citation type="journal article" date="2004" name="Environ. Microbiol.">
        <title>The genome of Desulfotalea psychrophila, a sulfate-reducing bacterium from permanently cold Arctic sediments.</title>
        <authorList>
            <person name="Rabus R."/>
            <person name="Ruepp A."/>
            <person name="Frickey T."/>
            <person name="Rattei T."/>
            <person name="Fartmann B."/>
            <person name="Stark M."/>
            <person name="Bauer M."/>
            <person name="Zibat A."/>
            <person name="Lombardot T."/>
            <person name="Becker I."/>
            <person name="Amann J."/>
            <person name="Gellner K."/>
            <person name="Teeling H."/>
            <person name="Leuschner W.D."/>
            <person name="Gloeckner F.-O."/>
            <person name="Lupas A.N."/>
            <person name="Amann R."/>
            <person name="Klenk H.-P."/>
        </authorList>
    </citation>
    <scope>NUCLEOTIDE SEQUENCE [LARGE SCALE GENOMIC DNA]</scope>
    <source>
        <strain evidence="2">DSM 12343 / LSv54</strain>
    </source>
</reference>
<keyword evidence="2" id="KW-1185">Reference proteome</keyword>
<protein>
    <submittedName>
        <fullName evidence="1">Uncharacterized protein</fullName>
    </submittedName>
</protein>
<dbReference type="EMBL" id="CR522870">
    <property type="protein sequence ID" value="CAG36849.1"/>
    <property type="molecule type" value="Genomic_DNA"/>
</dbReference>
<proteinExistence type="predicted"/>
<dbReference type="Proteomes" id="UP000000602">
    <property type="component" value="Chromosome"/>
</dbReference>
<accession>Q6ALC6</accession>